<dbReference type="InterPro" id="IPR006073">
    <property type="entry name" value="GTP-bd"/>
</dbReference>
<feature type="domain" description="Obg" evidence="10">
    <location>
        <begin position="189"/>
        <end position="351"/>
    </location>
</feature>
<dbReference type="Gene3D" id="3.30.300.350">
    <property type="entry name" value="GTP-binding protein OBG, C-terminal domain"/>
    <property type="match status" value="1"/>
</dbReference>
<evidence type="ECO:0000256" key="6">
    <source>
        <dbReference type="ARBA" id="ARBA00023134"/>
    </source>
</evidence>
<dbReference type="NCBIfam" id="NF008956">
    <property type="entry name" value="PRK12299.1"/>
    <property type="match status" value="1"/>
</dbReference>
<evidence type="ECO:0008006" key="13">
    <source>
        <dbReference type="Google" id="ProtNLM"/>
    </source>
</evidence>
<dbReference type="InterPro" id="IPR036346">
    <property type="entry name" value="GTP-bd_prot_GTP1/OBG_C_sf"/>
</dbReference>
<dbReference type="InterPro" id="IPR027417">
    <property type="entry name" value="P-loop_NTPase"/>
</dbReference>
<feature type="region of interest" description="Disordered" evidence="7">
    <location>
        <begin position="14"/>
        <end position="67"/>
    </location>
</feature>
<dbReference type="GO" id="GO:0003924">
    <property type="term" value="F:GTPase activity"/>
    <property type="evidence" value="ECO:0007669"/>
    <property type="project" value="InterPro"/>
</dbReference>
<dbReference type="FunFam" id="2.70.210.12:FF:000001">
    <property type="entry name" value="GTPase Obg"/>
    <property type="match status" value="1"/>
</dbReference>
<dbReference type="SUPFAM" id="SSF52540">
    <property type="entry name" value="P-loop containing nucleoside triphosphate hydrolases"/>
    <property type="match status" value="1"/>
</dbReference>
<dbReference type="Pfam" id="PF01018">
    <property type="entry name" value="GTP1_OBG"/>
    <property type="match status" value="1"/>
</dbReference>
<dbReference type="GO" id="GO:0042254">
    <property type="term" value="P:ribosome biogenesis"/>
    <property type="evidence" value="ECO:0007669"/>
    <property type="project" value="UniProtKB-UniRule"/>
</dbReference>
<dbReference type="InterPro" id="IPR036726">
    <property type="entry name" value="GTP1_OBG_dom_sf"/>
</dbReference>
<evidence type="ECO:0000313" key="12">
    <source>
        <dbReference type="Proteomes" id="UP000325577"/>
    </source>
</evidence>
<comment type="similarity">
    <text evidence="2">Belongs to the TRAFAC class OBG-HflX-like GTPase superfamily. OBG GTPase family.</text>
</comment>
<dbReference type="HAMAP" id="MF_01454">
    <property type="entry name" value="GTPase_Obg"/>
    <property type="match status" value="1"/>
</dbReference>
<dbReference type="CDD" id="cd01898">
    <property type="entry name" value="Obg"/>
    <property type="match status" value="1"/>
</dbReference>
<dbReference type="PANTHER" id="PTHR11702">
    <property type="entry name" value="DEVELOPMENTALLY REGULATED GTP-BINDING PROTEIN-RELATED"/>
    <property type="match status" value="1"/>
</dbReference>
<gene>
    <name evidence="11" type="ORF">F0562_034807</name>
</gene>
<dbReference type="EMBL" id="CM018045">
    <property type="protein sequence ID" value="KAA8527478.1"/>
    <property type="molecule type" value="Genomic_DNA"/>
</dbReference>
<feature type="compositionally biased region" description="Polar residues" evidence="7">
    <location>
        <begin position="17"/>
        <end position="32"/>
    </location>
</feature>
<keyword evidence="12" id="KW-1185">Reference proteome</keyword>
<evidence type="ECO:0000259" key="8">
    <source>
        <dbReference type="PROSITE" id="PS51710"/>
    </source>
</evidence>
<name>A0A5J5ABM4_9ASTE</name>
<dbReference type="SUPFAM" id="SSF82051">
    <property type="entry name" value="Obg GTP-binding protein N-terminal domain"/>
    <property type="match status" value="1"/>
</dbReference>
<dbReference type="NCBIfam" id="TIGR03595">
    <property type="entry name" value="Obg_CgtA_exten"/>
    <property type="match status" value="1"/>
</dbReference>
<dbReference type="InterPro" id="IPR031167">
    <property type="entry name" value="G_OBG"/>
</dbReference>
<dbReference type="PROSITE" id="PS51710">
    <property type="entry name" value="G_OBG"/>
    <property type="match status" value="1"/>
</dbReference>
<dbReference type="NCBIfam" id="TIGR02729">
    <property type="entry name" value="Obg_CgtA"/>
    <property type="match status" value="1"/>
</dbReference>
<keyword evidence="5" id="KW-0460">Magnesium</keyword>
<dbReference type="InterPro" id="IPR045086">
    <property type="entry name" value="OBG_GTPase"/>
</dbReference>
<dbReference type="Pfam" id="PF01926">
    <property type="entry name" value="MMR_HSR1"/>
    <property type="match status" value="1"/>
</dbReference>
<dbReference type="InterPro" id="IPR014100">
    <property type="entry name" value="GTP-bd_Obg/CgtA"/>
</dbReference>
<dbReference type="Proteomes" id="UP000325577">
    <property type="component" value="Linkage Group LG21"/>
</dbReference>
<dbReference type="Pfam" id="PF09269">
    <property type="entry name" value="DUF1967"/>
    <property type="match status" value="1"/>
</dbReference>
<evidence type="ECO:0000256" key="2">
    <source>
        <dbReference type="ARBA" id="ARBA00007699"/>
    </source>
</evidence>
<dbReference type="PANTHER" id="PTHR11702:SF44">
    <property type="entry name" value="GTP-BINDING PROTEIN OBGC, CHLOROPLASTIC"/>
    <property type="match status" value="1"/>
</dbReference>
<accession>A0A5J5ABM4</accession>
<protein>
    <recommendedName>
        <fullName evidence="13">Obg family GTPase CgtA</fullName>
    </recommendedName>
</protein>
<feature type="compositionally biased region" description="Polar residues" evidence="7">
    <location>
        <begin position="41"/>
        <end position="64"/>
    </location>
</feature>
<dbReference type="GO" id="GO:0005525">
    <property type="term" value="F:GTP binding"/>
    <property type="evidence" value="ECO:0007669"/>
    <property type="project" value="UniProtKB-KW"/>
</dbReference>
<dbReference type="PROSITE" id="PS51883">
    <property type="entry name" value="OBG"/>
    <property type="match status" value="1"/>
</dbReference>
<keyword evidence="6" id="KW-0342">GTP-binding</keyword>
<feature type="domain" description="OBG-type G" evidence="8">
    <location>
        <begin position="352"/>
        <end position="520"/>
    </location>
</feature>
<evidence type="ECO:0000256" key="4">
    <source>
        <dbReference type="ARBA" id="ARBA00022741"/>
    </source>
</evidence>
<dbReference type="OrthoDB" id="347018at2759"/>
<dbReference type="GO" id="GO:0005739">
    <property type="term" value="C:mitochondrion"/>
    <property type="evidence" value="ECO:0007669"/>
    <property type="project" value="TreeGrafter"/>
</dbReference>
<dbReference type="PRINTS" id="PR00326">
    <property type="entry name" value="GTP1OBG"/>
</dbReference>
<evidence type="ECO:0000256" key="5">
    <source>
        <dbReference type="ARBA" id="ARBA00022842"/>
    </source>
</evidence>
<reference evidence="11 12" key="1">
    <citation type="submission" date="2019-09" db="EMBL/GenBank/DDBJ databases">
        <title>A chromosome-level genome assembly of the Chinese tupelo Nyssa sinensis.</title>
        <authorList>
            <person name="Yang X."/>
            <person name="Kang M."/>
            <person name="Yang Y."/>
            <person name="Xiong H."/>
            <person name="Wang M."/>
            <person name="Zhang Z."/>
            <person name="Wang Z."/>
            <person name="Wu H."/>
            <person name="Ma T."/>
            <person name="Liu J."/>
            <person name="Xi Z."/>
        </authorList>
    </citation>
    <scope>NUCLEOTIDE SEQUENCE [LARGE SCALE GENOMIC DNA]</scope>
    <source>
        <strain evidence="11">J267</strain>
        <tissue evidence="11">Leaf</tissue>
    </source>
</reference>
<keyword evidence="4" id="KW-0547">Nucleotide-binding</keyword>
<dbReference type="Gene3D" id="2.70.210.12">
    <property type="entry name" value="GTP1/OBG domain"/>
    <property type="match status" value="1"/>
</dbReference>
<feature type="domain" description="OCT" evidence="9">
    <location>
        <begin position="547"/>
        <end position="626"/>
    </location>
</feature>
<evidence type="ECO:0000256" key="1">
    <source>
        <dbReference type="ARBA" id="ARBA00001946"/>
    </source>
</evidence>
<organism evidence="11 12">
    <name type="scientific">Nyssa sinensis</name>
    <dbReference type="NCBI Taxonomy" id="561372"/>
    <lineage>
        <taxon>Eukaryota</taxon>
        <taxon>Viridiplantae</taxon>
        <taxon>Streptophyta</taxon>
        <taxon>Embryophyta</taxon>
        <taxon>Tracheophyta</taxon>
        <taxon>Spermatophyta</taxon>
        <taxon>Magnoliopsida</taxon>
        <taxon>eudicotyledons</taxon>
        <taxon>Gunneridae</taxon>
        <taxon>Pentapetalae</taxon>
        <taxon>asterids</taxon>
        <taxon>Cornales</taxon>
        <taxon>Nyssaceae</taxon>
        <taxon>Nyssa</taxon>
    </lineage>
</organism>
<proteinExistence type="inferred from homology"/>
<evidence type="ECO:0000256" key="7">
    <source>
        <dbReference type="SAM" id="MobiDB-lite"/>
    </source>
</evidence>
<evidence type="ECO:0000313" key="11">
    <source>
        <dbReference type="EMBL" id="KAA8527478.1"/>
    </source>
</evidence>
<dbReference type="InterPro" id="IPR015349">
    <property type="entry name" value="OCT_dom"/>
</dbReference>
<dbReference type="InterPro" id="IPR006169">
    <property type="entry name" value="GTP1_OBG_dom"/>
</dbReference>
<dbReference type="PROSITE" id="PS51881">
    <property type="entry name" value="OCT"/>
    <property type="match status" value="1"/>
</dbReference>
<dbReference type="GO" id="GO:0000287">
    <property type="term" value="F:magnesium ion binding"/>
    <property type="evidence" value="ECO:0007669"/>
    <property type="project" value="InterPro"/>
</dbReference>
<dbReference type="NCBIfam" id="NF008955">
    <property type="entry name" value="PRK12297.1"/>
    <property type="match status" value="1"/>
</dbReference>
<dbReference type="InterPro" id="IPR006074">
    <property type="entry name" value="GTP1-OBG_CS"/>
</dbReference>
<sequence>MAYSISICFSPRALARPNNTRNPRNKGLSKTPNPIPKLKTRTTSRNFRSPPLTSVSGGDATTYTRLPPKEDFFLPSLDSSYESSSEVKLSNSIMTRITDGNTSSNKLDNEKVDLSGEEEVSHEKLVFDYGKFELFEVNSDPDSDCENDDDYDDDETFGFKYEESDNVFDGEGFEEEEEKEKEKGVPAVMRCFDRAKIYVKSGDGGNGVVAFRREKYVPLGGPSGGDGGRGGNVYIEVDGSMNSLLPFRKNIHFRAGRGQHGQGRKQNGAKGEDVVVKVARGTIIREAGQDGIQGEVLLELLYPGQRALLLRGGRGGRGNASFKSGTNKVPKIAENGEEGPELWLELELKLVADVGIVGAPNAGKSTLLSVISAAQPTIANYPYTTLLPNLGVVSFDYDATMVVADLPGLLEGAHRGFGLGHEFLRHTERCSALVHVVDGSSEQPEYEFDAVRLELELFSPELAEKPYLVAFNKMDLTEASKKWSSFKERLRACGIEPFCMSAVKREGTHEVTCAAYELVRKSIEANKEEGWRDPGNLNHVAEMVQKQRTAPINEFEISHDSGSNTWHVVGPGLQRFVQMTNWRYIDSERRFQHVLEACGVSKSLIKLGVKEGDTVIVGEMEMVWHDYVDNSGPSSMRKWSVDSIKWPRCR</sequence>
<dbReference type="AlphaFoldDB" id="A0A5J5ABM4"/>
<evidence type="ECO:0000259" key="10">
    <source>
        <dbReference type="PROSITE" id="PS51883"/>
    </source>
</evidence>
<dbReference type="SUPFAM" id="SSF102741">
    <property type="entry name" value="Obg GTP-binding protein C-terminal domain"/>
    <property type="match status" value="1"/>
</dbReference>
<dbReference type="PROSITE" id="PS00905">
    <property type="entry name" value="GTP1_OBG"/>
    <property type="match status" value="1"/>
</dbReference>
<evidence type="ECO:0000256" key="3">
    <source>
        <dbReference type="ARBA" id="ARBA00022723"/>
    </source>
</evidence>
<keyword evidence="3" id="KW-0479">Metal-binding</keyword>
<comment type="cofactor">
    <cofactor evidence="1">
        <name>Mg(2+)</name>
        <dbReference type="ChEBI" id="CHEBI:18420"/>
    </cofactor>
</comment>
<evidence type="ECO:0000259" key="9">
    <source>
        <dbReference type="PROSITE" id="PS51881"/>
    </source>
</evidence>
<dbReference type="Gene3D" id="3.40.50.300">
    <property type="entry name" value="P-loop containing nucleotide triphosphate hydrolases"/>
    <property type="match status" value="1"/>
</dbReference>